<dbReference type="VEuPathDB" id="VectorBase:AALF011154"/>
<dbReference type="Gene3D" id="3.30.160.60">
    <property type="entry name" value="Classic Zinc Finger"/>
    <property type="match status" value="1"/>
</dbReference>
<accession>A0A023EJ39</accession>
<proteinExistence type="evidence at transcript level"/>
<protein>
    <submittedName>
        <fullName evidence="2">Putative zinc finger protein</fullName>
    </submittedName>
</protein>
<dbReference type="VEuPathDB" id="VectorBase:AALFPA_061407"/>
<feature type="region of interest" description="Disordered" evidence="1">
    <location>
        <begin position="45"/>
        <end position="83"/>
    </location>
</feature>
<feature type="compositionally biased region" description="Basic and acidic residues" evidence="1">
    <location>
        <begin position="140"/>
        <end position="161"/>
    </location>
</feature>
<organism evidence="2">
    <name type="scientific">Aedes albopictus</name>
    <name type="common">Asian tiger mosquito</name>
    <name type="synonym">Stegomyia albopicta</name>
    <dbReference type="NCBI Taxonomy" id="7160"/>
    <lineage>
        <taxon>Eukaryota</taxon>
        <taxon>Metazoa</taxon>
        <taxon>Ecdysozoa</taxon>
        <taxon>Arthropoda</taxon>
        <taxon>Hexapoda</taxon>
        <taxon>Insecta</taxon>
        <taxon>Pterygota</taxon>
        <taxon>Neoptera</taxon>
        <taxon>Endopterygota</taxon>
        <taxon>Diptera</taxon>
        <taxon>Nematocera</taxon>
        <taxon>Culicoidea</taxon>
        <taxon>Culicidae</taxon>
        <taxon>Culicinae</taxon>
        <taxon>Aedini</taxon>
        <taxon>Aedes</taxon>
        <taxon>Stegomyia</taxon>
    </lineage>
</organism>
<reference evidence="2" key="1">
    <citation type="journal article" date="2014" name="PLoS Negl. Trop. Dis.">
        <title>Identification and characterization of seminal fluid proteins in the Asian tiger mosquito, Aedes albopictus.</title>
        <authorList>
            <person name="Boes K.E."/>
            <person name="Ribeiro J.M."/>
            <person name="Wong A."/>
            <person name="Harrington L.C."/>
            <person name="Wolfner M.F."/>
            <person name="Sirot L.K."/>
        </authorList>
    </citation>
    <scope>NUCLEOTIDE SEQUENCE</scope>
    <source>
        <tissue evidence="2">Reproductive organs</tissue>
    </source>
</reference>
<evidence type="ECO:0000313" key="2">
    <source>
        <dbReference type="EMBL" id="JAC08941.1"/>
    </source>
</evidence>
<feature type="non-terminal residue" evidence="2">
    <location>
        <position position="1"/>
    </location>
</feature>
<feature type="region of interest" description="Disordered" evidence="1">
    <location>
        <begin position="140"/>
        <end position="166"/>
    </location>
</feature>
<feature type="compositionally biased region" description="Polar residues" evidence="1">
    <location>
        <begin position="45"/>
        <end position="58"/>
    </location>
</feature>
<name>A0A023EJ39_AEDAL</name>
<feature type="compositionally biased region" description="Basic and acidic residues" evidence="1">
    <location>
        <begin position="68"/>
        <end position="77"/>
    </location>
</feature>
<dbReference type="AlphaFoldDB" id="A0A023EJ39"/>
<feature type="region of interest" description="Disordered" evidence="1">
    <location>
        <begin position="1"/>
        <end position="29"/>
    </location>
</feature>
<evidence type="ECO:0000256" key="1">
    <source>
        <dbReference type="SAM" id="MobiDB-lite"/>
    </source>
</evidence>
<feature type="compositionally biased region" description="Low complexity" evidence="1">
    <location>
        <begin position="1"/>
        <end position="16"/>
    </location>
</feature>
<dbReference type="EMBL" id="GAPW01004657">
    <property type="protein sequence ID" value="JAC08941.1"/>
    <property type="molecule type" value="mRNA"/>
</dbReference>
<sequence>VRQQSARSQASPQRNQTIPVQDMRPGVQHQAPLVRHLATIQWSGKSDAWSANKSSTRSRLGDPPVEGTPKRSDDWTKRSRSTGAKCAVRSLTKKSNLKAHSYIHGDVYKFKCKLCEDQQFKQHAGLRHHLIHFHKMDLSKKSKTEGESGTKDVVEEEKGPQVDRQSSTVNATLTPAISIIHNGLQFTLQQVQCE</sequence>